<dbReference type="EMBL" id="QMKK01000037">
    <property type="protein sequence ID" value="RAX40754.1"/>
    <property type="molecule type" value="Genomic_DNA"/>
</dbReference>
<comment type="caution">
    <text evidence="2">The sequence shown here is derived from an EMBL/GenBank/DDBJ whole genome shotgun (WGS) entry which is preliminary data.</text>
</comment>
<accession>A0A329YF45</accession>
<gene>
    <name evidence="2" type="ORF">DQ393_15395</name>
</gene>
<proteinExistence type="predicted"/>
<evidence type="ECO:0000313" key="2">
    <source>
        <dbReference type="EMBL" id="RAX40754.1"/>
    </source>
</evidence>
<name>A0A329YF45_RHITR</name>
<keyword evidence="1" id="KW-0812">Transmembrane</keyword>
<evidence type="ECO:0008006" key="4">
    <source>
        <dbReference type="Google" id="ProtNLM"/>
    </source>
</evidence>
<feature type="transmembrane region" description="Helical" evidence="1">
    <location>
        <begin position="6"/>
        <end position="29"/>
    </location>
</feature>
<dbReference type="RefSeq" id="WP_112342637.1">
    <property type="nucleotide sequence ID" value="NZ_QMKK01000037.1"/>
</dbReference>
<organism evidence="2 3">
    <name type="scientific">Rhizobium tropici</name>
    <dbReference type="NCBI Taxonomy" id="398"/>
    <lineage>
        <taxon>Bacteria</taxon>
        <taxon>Pseudomonadati</taxon>
        <taxon>Pseudomonadota</taxon>
        <taxon>Alphaproteobacteria</taxon>
        <taxon>Hyphomicrobiales</taxon>
        <taxon>Rhizobiaceae</taxon>
        <taxon>Rhizobium/Agrobacterium group</taxon>
        <taxon>Rhizobium</taxon>
    </lineage>
</organism>
<dbReference type="Proteomes" id="UP000251205">
    <property type="component" value="Unassembled WGS sequence"/>
</dbReference>
<keyword evidence="1" id="KW-1133">Transmembrane helix</keyword>
<evidence type="ECO:0000313" key="3">
    <source>
        <dbReference type="Proteomes" id="UP000251205"/>
    </source>
</evidence>
<dbReference type="AlphaFoldDB" id="A0A329YF45"/>
<evidence type="ECO:0000256" key="1">
    <source>
        <dbReference type="SAM" id="Phobius"/>
    </source>
</evidence>
<reference evidence="2 3" key="1">
    <citation type="submission" date="2018-06" db="EMBL/GenBank/DDBJ databases">
        <title>Whole Genome Sequence of an efficient microsymbiont, Rhizobium tropici.</title>
        <authorList>
            <person name="Srinivasan R."/>
            <person name="Singh H.V."/>
            <person name="Srivastava R."/>
            <person name="Kumari B."/>
            <person name="Radhakrishna A."/>
        </authorList>
    </citation>
    <scope>NUCLEOTIDE SEQUENCE [LARGE SCALE GENOMIC DNA]</scope>
    <source>
        <strain evidence="2 3">IGFRI Rhizo-19</strain>
    </source>
</reference>
<sequence>MSSVPGWILILQALLTPAIAIAVGAIGFLQWRTAHQKVVLELFDKRLAILTTARSAAITVLKTKNFDEARPYAVDAAIRSRFLFGKDIVAMLWEFQGDVYRATNEGDMFERLKHPEQSAAQRRTLAIEAARKILSELNSAAEPYMKMDQKRVRTPIEWLRDRNRQRLSYADEQQR</sequence>
<keyword evidence="1" id="KW-0472">Membrane</keyword>
<protein>
    <recommendedName>
        <fullName evidence="4">DUF2489 domain-containing protein</fullName>
    </recommendedName>
</protein>
<dbReference type="OrthoDB" id="8372419at2"/>